<dbReference type="STRING" id="375760.SAMN04488073_2384"/>
<evidence type="ECO:0000313" key="4">
    <source>
        <dbReference type="Proteomes" id="UP000199290"/>
    </source>
</evidence>
<reference evidence="4" key="1">
    <citation type="submission" date="2016-10" db="EMBL/GenBank/DDBJ databases">
        <authorList>
            <person name="Varghese N."/>
            <person name="Submissions S."/>
        </authorList>
    </citation>
    <scope>NUCLEOTIDE SEQUENCE [LARGE SCALE GENOMIC DNA]</scope>
    <source>
        <strain evidence="4">CGMCC 1.6294</strain>
    </source>
</reference>
<name>A0A1I6H6D2_9GAMM</name>
<sequence>MSEPHKEIIESQIDVAELAIGMHVIRLDRPWEDTDFLLQGFVIRDQTEIDALRAQCDFVVIEGRVTGSRRPGQERIKPPRRSGFMDLFRRKSPTPSPQSSSASTLPRKRVSYINKVDIGQEMETAVLRFEDAQQTAKAIMSGLRVGRALDLNNARTVVNQCVESVLRNESALLLLTKIKHQDEYTAEHCINVSILAAAFGKHLGLLEGEIRTLALCGLLHDVGKTRIPDKVLNKPGALTPQEFDVMRHHTTHGRDILMSTARSLSAAVDVAFSHHERMDGSGYPRGLKSEQIPYFAKIIGLVDTYDAITSNRVYDMGRASMQALDIIHKHRGAQFDEELANAFIQMIGIYPPGSIVEMVNGEVGIVIQSHPKHKLKPRVLMVREADKSPMSPFRVLDLQTGPVDNAGTVYRIAREVPDGTHDIVLQEFVEQGLIVSAPSEPDTDNPDAESAP</sequence>
<evidence type="ECO:0000259" key="2">
    <source>
        <dbReference type="PROSITE" id="PS51832"/>
    </source>
</evidence>
<dbReference type="NCBIfam" id="TIGR00277">
    <property type="entry name" value="HDIG"/>
    <property type="match status" value="1"/>
</dbReference>
<dbReference type="InterPro" id="IPR006675">
    <property type="entry name" value="HDIG_dom"/>
</dbReference>
<dbReference type="Proteomes" id="UP000199290">
    <property type="component" value="Unassembled WGS sequence"/>
</dbReference>
<dbReference type="PROSITE" id="PS51832">
    <property type="entry name" value="HD_GYP"/>
    <property type="match status" value="1"/>
</dbReference>
<organism evidence="3 4">
    <name type="scientific">Marinobacter gudaonensis</name>
    <dbReference type="NCBI Taxonomy" id="375760"/>
    <lineage>
        <taxon>Bacteria</taxon>
        <taxon>Pseudomonadati</taxon>
        <taxon>Pseudomonadota</taxon>
        <taxon>Gammaproteobacteria</taxon>
        <taxon>Pseudomonadales</taxon>
        <taxon>Marinobacteraceae</taxon>
        <taxon>Marinobacter</taxon>
    </lineage>
</organism>
<dbReference type="GO" id="GO:0008081">
    <property type="term" value="F:phosphoric diester hydrolase activity"/>
    <property type="evidence" value="ECO:0007669"/>
    <property type="project" value="UniProtKB-ARBA"/>
</dbReference>
<dbReference type="Gene3D" id="1.10.3210.10">
    <property type="entry name" value="Hypothetical protein af1432"/>
    <property type="match status" value="1"/>
</dbReference>
<dbReference type="SUPFAM" id="SSF109604">
    <property type="entry name" value="HD-domain/PDEase-like"/>
    <property type="match status" value="1"/>
</dbReference>
<keyword evidence="4" id="KW-1185">Reference proteome</keyword>
<dbReference type="PANTHER" id="PTHR43155:SF2">
    <property type="entry name" value="CYCLIC DI-GMP PHOSPHODIESTERASE PA4108"/>
    <property type="match status" value="1"/>
</dbReference>
<dbReference type="CDD" id="cd00077">
    <property type="entry name" value="HDc"/>
    <property type="match status" value="1"/>
</dbReference>
<feature type="region of interest" description="Disordered" evidence="1">
    <location>
        <begin position="69"/>
        <end position="105"/>
    </location>
</feature>
<gene>
    <name evidence="3" type="ORF">SAMN04488073_2384</name>
</gene>
<dbReference type="OrthoDB" id="9764808at2"/>
<dbReference type="SMART" id="SM00471">
    <property type="entry name" value="HDc"/>
    <property type="match status" value="1"/>
</dbReference>
<dbReference type="Pfam" id="PF11871">
    <property type="entry name" value="DUF3391"/>
    <property type="match status" value="1"/>
</dbReference>
<accession>A0A1I6H6D2</accession>
<dbReference type="InterPro" id="IPR003607">
    <property type="entry name" value="HD/PDEase_dom"/>
</dbReference>
<dbReference type="EMBL" id="FOYV01000001">
    <property type="protein sequence ID" value="SFR49962.1"/>
    <property type="molecule type" value="Genomic_DNA"/>
</dbReference>
<dbReference type="PANTHER" id="PTHR43155">
    <property type="entry name" value="CYCLIC DI-GMP PHOSPHODIESTERASE PA4108-RELATED"/>
    <property type="match status" value="1"/>
</dbReference>
<dbReference type="InterPro" id="IPR037522">
    <property type="entry name" value="HD_GYP_dom"/>
</dbReference>
<dbReference type="Pfam" id="PF13487">
    <property type="entry name" value="HD_5"/>
    <property type="match status" value="1"/>
</dbReference>
<dbReference type="InterPro" id="IPR021812">
    <property type="entry name" value="DUF3391"/>
</dbReference>
<feature type="domain" description="HD-GYP" evidence="2">
    <location>
        <begin position="163"/>
        <end position="359"/>
    </location>
</feature>
<protein>
    <submittedName>
        <fullName evidence="3">HDIG domain-containing protein</fullName>
    </submittedName>
</protein>
<dbReference type="AlphaFoldDB" id="A0A1I6H6D2"/>
<evidence type="ECO:0000313" key="3">
    <source>
        <dbReference type="EMBL" id="SFR49962.1"/>
    </source>
</evidence>
<proteinExistence type="predicted"/>
<dbReference type="RefSeq" id="WP_091990023.1">
    <property type="nucleotide sequence ID" value="NZ_FOYV01000001.1"/>
</dbReference>
<evidence type="ECO:0000256" key="1">
    <source>
        <dbReference type="SAM" id="MobiDB-lite"/>
    </source>
</evidence>